<sequence length="316" mass="35070">MDALRLPVRLKRPFCAALPKSRAVHLHRNGSTTLPFGETVRSVSTSTSELQTSIGTPLVPYRNEEGGYTLPREARVRIVPASPSYFTGRPNFTDHLLSLQDLLRRNELLPTVPPGQAPRTAWRTLTEYKEGVSEPVKSAGYTKILSILNRLNHINPSLMPSEVREVIETYKRKVSPFDNVPNPHALDSWGRGLGVGRRKTASARAWVVEGEGEVIVNGKSLSEMFGRIHDRESAVFALKATERLDRYNIWALVKGGGTTGQAEALTLAVAKALLIHEPGLKPALRRAGVITRDARKVERKKPGKLKARKMPAWVKR</sequence>
<keyword evidence="8" id="KW-1185">Reference proteome</keyword>
<evidence type="ECO:0000256" key="5">
    <source>
        <dbReference type="ARBA" id="ARBA00042623"/>
    </source>
</evidence>
<comment type="similarity">
    <text evidence="1 6">Belongs to the universal ribosomal protein uS9 family.</text>
</comment>
<dbReference type="FunFam" id="3.30.230.10:FF:000001">
    <property type="entry name" value="30S ribosomal protein S9"/>
    <property type="match status" value="1"/>
</dbReference>
<dbReference type="Gene3D" id="3.30.230.10">
    <property type="match status" value="1"/>
</dbReference>
<evidence type="ECO:0000313" key="8">
    <source>
        <dbReference type="Proteomes" id="UP000504638"/>
    </source>
</evidence>
<dbReference type="NCBIfam" id="NF001099">
    <property type="entry name" value="PRK00132.1"/>
    <property type="match status" value="1"/>
</dbReference>
<dbReference type="OrthoDB" id="10254627at2759"/>
<dbReference type="InterPro" id="IPR020574">
    <property type="entry name" value="Ribosomal_uS9_CS"/>
</dbReference>
<evidence type="ECO:0000256" key="6">
    <source>
        <dbReference type="RuleBase" id="RU003815"/>
    </source>
</evidence>
<dbReference type="InterPro" id="IPR023035">
    <property type="entry name" value="Ribosomal_uS9_bac/plastid"/>
</dbReference>
<dbReference type="GeneID" id="54420236"/>
<accession>A0A6G1G074</accession>
<gene>
    <name evidence="7 9" type="ORF">P152DRAFT_459393</name>
</gene>
<dbReference type="PROSITE" id="PS00360">
    <property type="entry name" value="RIBOSOMAL_S9"/>
    <property type="match status" value="1"/>
</dbReference>
<dbReference type="GO" id="GO:0005763">
    <property type="term" value="C:mitochondrial small ribosomal subunit"/>
    <property type="evidence" value="ECO:0007669"/>
    <property type="project" value="TreeGrafter"/>
</dbReference>
<dbReference type="GO" id="GO:0006412">
    <property type="term" value="P:translation"/>
    <property type="evidence" value="ECO:0007669"/>
    <property type="project" value="InterPro"/>
</dbReference>
<dbReference type="SUPFAM" id="SSF54211">
    <property type="entry name" value="Ribosomal protein S5 domain 2-like"/>
    <property type="match status" value="1"/>
</dbReference>
<dbReference type="PANTHER" id="PTHR21569">
    <property type="entry name" value="RIBOSOMAL PROTEIN S9"/>
    <property type="match status" value="1"/>
</dbReference>
<dbReference type="GO" id="GO:0003723">
    <property type="term" value="F:RNA binding"/>
    <property type="evidence" value="ECO:0007669"/>
    <property type="project" value="TreeGrafter"/>
</dbReference>
<evidence type="ECO:0000313" key="9">
    <source>
        <dbReference type="RefSeq" id="XP_033533085.1"/>
    </source>
</evidence>
<reference evidence="9" key="2">
    <citation type="submission" date="2020-04" db="EMBL/GenBank/DDBJ databases">
        <authorList>
            <consortium name="NCBI Genome Project"/>
        </authorList>
    </citation>
    <scope>NUCLEOTIDE SEQUENCE</scope>
    <source>
        <strain evidence="9">CBS 781.70</strain>
    </source>
</reference>
<evidence type="ECO:0000256" key="3">
    <source>
        <dbReference type="ARBA" id="ARBA00023274"/>
    </source>
</evidence>
<evidence type="ECO:0000256" key="4">
    <source>
        <dbReference type="ARBA" id="ARBA00039318"/>
    </source>
</evidence>
<dbReference type="InterPro" id="IPR014721">
    <property type="entry name" value="Ribsml_uS5_D2-typ_fold_subgr"/>
</dbReference>
<reference evidence="9" key="3">
    <citation type="submission" date="2025-04" db="UniProtKB">
        <authorList>
            <consortium name="RefSeq"/>
        </authorList>
    </citation>
    <scope>IDENTIFICATION</scope>
    <source>
        <strain evidence="9">CBS 781.70</strain>
    </source>
</reference>
<evidence type="ECO:0000313" key="7">
    <source>
        <dbReference type="EMBL" id="KAF1811454.1"/>
    </source>
</evidence>
<dbReference type="EMBL" id="ML975161">
    <property type="protein sequence ID" value="KAF1811454.1"/>
    <property type="molecule type" value="Genomic_DNA"/>
</dbReference>
<keyword evidence="3 6" id="KW-0687">Ribonucleoprotein</keyword>
<dbReference type="RefSeq" id="XP_033533085.1">
    <property type="nucleotide sequence ID" value="XM_033679666.1"/>
</dbReference>
<dbReference type="InterPro" id="IPR020568">
    <property type="entry name" value="Ribosomal_Su5_D2-typ_SF"/>
</dbReference>
<reference evidence="7 9" key="1">
    <citation type="submission" date="2020-01" db="EMBL/GenBank/DDBJ databases">
        <authorList>
            <consortium name="DOE Joint Genome Institute"/>
            <person name="Haridas S."/>
            <person name="Albert R."/>
            <person name="Binder M."/>
            <person name="Bloem J."/>
            <person name="Labutti K."/>
            <person name="Salamov A."/>
            <person name="Andreopoulos B."/>
            <person name="Baker S.E."/>
            <person name="Barry K."/>
            <person name="Bills G."/>
            <person name="Bluhm B.H."/>
            <person name="Cannon C."/>
            <person name="Castanera R."/>
            <person name="Culley D.E."/>
            <person name="Daum C."/>
            <person name="Ezra D."/>
            <person name="Gonzalez J.B."/>
            <person name="Henrissat B."/>
            <person name="Kuo A."/>
            <person name="Liang C."/>
            <person name="Lipzen A."/>
            <person name="Lutzoni F."/>
            <person name="Magnuson J."/>
            <person name="Mondo S."/>
            <person name="Nolan M."/>
            <person name="Ohm R."/>
            <person name="Pangilinan J."/>
            <person name="Park H.-J."/>
            <person name="Ramirez L."/>
            <person name="Alfaro M."/>
            <person name="Sun H."/>
            <person name="Tritt A."/>
            <person name="Yoshinaga Y."/>
            <person name="Zwiers L.-H."/>
            <person name="Turgeon B.G."/>
            <person name="Goodwin S.B."/>
            <person name="Spatafora J.W."/>
            <person name="Crous P.W."/>
            <person name="Grigoriev I.V."/>
        </authorList>
    </citation>
    <scope>NUCLEOTIDE SEQUENCE</scope>
    <source>
        <strain evidence="7 9">CBS 781.70</strain>
    </source>
</reference>
<dbReference type="InterPro" id="IPR000754">
    <property type="entry name" value="Ribosomal_uS9"/>
</dbReference>
<protein>
    <recommendedName>
        <fullName evidence="4">Small ribosomal subunit protein uS9m</fullName>
    </recommendedName>
    <alternativeName>
        <fullName evidence="5">37S ribosomal protein S9, mitochondrial</fullName>
    </alternativeName>
</protein>
<dbReference type="AlphaFoldDB" id="A0A6G1G074"/>
<dbReference type="PANTHER" id="PTHR21569:SF1">
    <property type="entry name" value="SMALL RIBOSOMAL SUBUNIT PROTEIN US9M"/>
    <property type="match status" value="1"/>
</dbReference>
<dbReference type="Proteomes" id="UP000504638">
    <property type="component" value="Unplaced"/>
</dbReference>
<dbReference type="GO" id="GO:0003735">
    <property type="term" value="F:structural constituent of ribosome"/>
    <property type="evidence" value="ECO:0007669"/>
    <property type="project" value="InterPro"/>
</dbReference>
<proteinExistence type="inferred from homology"/>
<name>A0A6G1G074_9PEZI</name>
<evidence type="ECO:0000256" key="1">
    <source>
        <dbReference type="ARBA" id="ARBA00005251"/>
    </source>
</evidence>
<keyword evidence="2 6" id="KW-0689">Ribosomal protein</keyword>
<dbReference type="Pfam" id="PF00380">
    <property type="entry name" value="Ribosomal_S9"/>
    <property type="match status" value="1"/>
</dbReference>
<organism evidence="7">
    <name type="scientific">Eremomyces bilateralis CBS 781.70</name>
    <dbReference type="NCBI Taxonomy" id="1392243"/>
    <lineage>
        <taxon>Eukaryota</taxon>
        <taxon>Fungi</taxon>
        <taxon>Dikarya</taxon>
        <taxon>Ascomycota</taxon>
        <taxon>Pezizomycotina</taxon>
        <taxon>Dothideomycetes</taxon>
        <taxon>Dothideomycetes incertae sedis</taxon>
        <taxon>Eremomycetales</taxon>
        <taxon>Eremomycetaceae</taxon>
        <taxon>Eremomyces</taxon>
    </lineage>
</organism>
<evidence type="ECO:0000256" key="2">
    <source>
        <dbReference type="ARBA" id="ARBA00022980"/>
    </source>
</evidence>